<organism evidence="2 3">
    <name type="scientific">Jejudonia soesokkakensis</name>
    <dbReference type="NCBI Taxonomy" id="1323432"/>
    <lineage>
        <taxon>Bacteria</taxon>
        <taxon>Pseudomonadati</taxon>
        <taxon>Bacteroidota</taxon>
        <taxon>Flavobacteriia</taxon>
        <taxon>Flavobacteriales</taxon>
        <taxon>Flavobacteriaceae</taxon>
        <taxon>Jejudonia</taxon>
    </lineage>
</organism>
<evidence type="ECO:0000313" key="3">
    <source>
        <dbReference type="Proteomes" id="UP001596415"/>
    </source>
</evidence>
<evidence type="ECO:0000256" key="1">
    <source>
        <dbReference type="SAM" id="Phobius"/>
    </source>
</evidence>
<sequence length="177" mass="20580">MKKNIEKNFTPLLIAIILVLVSIGISLFSDTALNYRHYIGFTLILISTILYFQNRKWYTYIFGLTLLIGTVSLIDIFFMTFGITIIFFQFNPLLLILLIVFLMTNKGLIDKIFPEKETTEKSIAEKNAEKEKRILNYEQKFQTKSESELKRIADENSDYVIEAKIASRNVLSNKYVL</sequence>
<dbReference type="RefSeq" id="WP_380216945.1">
    <property type="nucleotide sequence ID" value="NZ_JBHTBN010000002.1"/>
</dbReference>
<keyword evidence="1" id="KW-1133">Transmembrane helix</keyword>
<dbReference type="Proteomes" id="UP001596415">
    <property type="component" value="Unassembled WGS sequence"/>
</dbReference>
<gene>
    <name evidence="2" type="ORF">ACFQO1_05315</name>
</gene>
<feature type="transmembrane region" description="Helical" evidence="1">
    <location>
        <begin position="59"/>
        <end position="79"/>
    </location>
</feature>
<dbReference type="EMBL" id="JBHTBN010000002">
    <property type="protein sequence ID" value="MFC7357096.1"/>
    <property type="molecule type" value="Genomic_DNA"/>
</dbReference>
<protein>
    <submittedName>
        <fullName evidence="2">Uncharacterized protein</fullName>
    </submittedName>
</protein>
<comment type="caution">
    <text evidence="2">The sequence shown here is derived from an EMBL/GenBank/DDBJ whole genome shotgun (WGS) entry which is preliminary data.</text>
</comment>
<reference evidence="3" key="1">
    <citation type="journal article" date="2019" name="Int. J. Syst. Evol. Microbiol.">
        <title>The Global Catalogue of Microorganisms (GCM) 10K type strain sequencing project: providing services to taxonomists for standard genome sequencing and annotation.</title>
        <authorList>
            <consortium name="The Broad Institute Genomics Platform"/>
            <consortium name="The Broad Institute Genome Sequencing Center for Infectious Disease"/>
            <person name="Wu L."/>
            <person name="Ma J."/>
        </authorList>
    </citation>
    <scope>NUCLEOTIDE SEQUENCE [LARGE SCALE GENOMIC DNA]</scope>
    <source>
        <strain evidence="3">CGMCC 1.16306</strain>
    </source>
</reference>
<proteinExistence type="predicted"/>
<name>A0ABW2MWG1_9FLAO</name>
<feature type="transmembrane region" description="Helical" evidence="1">
    <location>
        <begin position="85"/>
        <end position="103"/>
    </location>
</feature>
<accession>A0ABW2MWG1</accession>
<keyword evidence="1" id="KW-0812">Transmembrane</keyword>
<feature type="transmembrane region" description="Helical" evidence="1">
    <location>
        <begin position="12"/>
        <end position="29"/>
    </location>
</feature>
<keyword evidence="1" id="KW-0472">Membrane</keyword>
<keyword evidence="3" id="KW-1185">Reference proteome</keyword>
<evidence type="ECO:0000313" key="2">
    <source>
        <dbReference type="EMBL" id="MFC7357096.1"/>
    </source>
</evidence>
<feature type="transmembrane region" description="Helical" evidence="1">
    <location>
        <begin position="35"/>
        <end position="52"/>
    </location>
</feature>